<dbReference type="KEGG" id="rama:IDM48_01415"/>
<evidence type="ECO:0000313" key="1">
    <source>
        <dbReference type="EMBL" id="QNV40138.1"/>
    </source>
</evidence>
<sequence>MPLHRTERARTPYLFHFKGQTVALGNPEFLYEINDLLLKAGISTRPTFWDQAYFEGPSGEYIELKGTGVEDFGAANDKSMLNSVGANLEREEFWDAIEKGVFLGTPWPVGNAPLVLNEMPVWLKNARSWEFDSVLPPDGPGEMGGWARLDERAGAGYPVGLFQLTSEDSFWVLGSADDLDGIMELCRELAPIRTGFSQATGFIGTDARYNCLALPMGCRQVLQEELFAAGVYAETLFWE</sequence>
<proteinExistence type="predicted"/>
<gene>
    <name evidence="1" type="ORF">IDM48_01415</name>
</gene>
<evidence type="ECO:0000313" key="2">
    <source>
        <dbReference type="Proteomes" id="UP000516421"/>
    </source>
</evidence>
<reference evidence="1 2" key="1">
    <citation type="submission" date="2020-09" db="EMBL/GenBank/DDBJ databases">
        <title>Investigation of environmental microbe.</title>
        <authorList>
            <person name="Ou Y."/>
            <person name="Kang Q."/>
        </authorList>
    </citation>
    <scope>NUCLEOTIDE SEQUENCE [LARGE SCALE GENOMIC DNA]</scope>
    <source>
        <strain evidence="1 2">KJZ-9</strain>
    </source>
</reference>
<protein>
    <submittedName>
        <fullName evidence="1">Uncharacterized protein</fullName>
    </submittedName>
</protein>
<dbReference type="Proteomes" id="UP000516421">
    <property type="component" value="Chromosome"/>
</dbReference>
<dbReference type="RefSeq" id="WP_190617735.1">
    <property type="nucleotide sequence ID" value="NZ_CP061538.1"/>
</dbReference>
<organism evidence="1 2">
    <name type="scientific">Rothia amarae</name>
    <dbReference type="NCBI Taxonomy" id="169480"/>
    <lineage>
        <taxon>Bacteria</taxon>
        <taxon>Bacillati</taxon>
        <taxon>Actinomycetota</taxon>
        <taxon>Actinomycetes</taxon>
        <taxon>Micrococcales</taxon>
        <taxon>Micrococcaceae</taxon>
        <taxon>Rothia</taxon>
    </lineage>
</organism>
<name>A0A7H2BKE2_9MICC</name>
<accession>A0A7H2BKE2</accession>
<dbReference type="AlphaFoldDB" id="A0A7H2BKE2"/>
<dbReference type="EMBL" id="CP061538">
    <property type="protein sequence ID" value="QNV40138.1"/>
    <property type="molecule type" value="Genomic_DNA"/>
</dbReference>
<keyword evidence="2" id="KW-1185">Reference proteome</keyword>